<dbReference type="EMBL" id="JABBFX010000003">
    <property type="protein sequence ID" value="NML47227.1"/>
    <property type="molecule type" value="Genomic_DNA"/>
</dbReference>
<dbReference type="InterPro" id="IPR005064">
    <property type="entry name" value="BUG"/>
</dbReference>
<dbReference type="PANTHER" id="PTHR42928:SF5">
    <property type="entry name" value="BLR1237 PROTEIN"/>
    <property type="match status" value="1"/>
</dbReference>
<keyword evidence="4" id="KW-1185">Reference proteome</keyword>
<comment type="similarity">
    <text evidence="1">Belongs to the UPF0065 (bug) family.</text>
</comment>
<dbReference type="Pfam" id="PF03401">
    <property type="entry name" value="TctC"/>
    <property type="match status" value="1"/>
</dbReference>
<name>A0A848H9R1_9BURK</name>
<dbReference type="InterPro" id="IPR006311">
    <property type="entry name" value="TAT_signal"/>
</dbReference>
<dbReference type="Proteomes" id="UP000541185">
    <property type="component" value="Unassembled WGS sequence"/>
</dbReference>
<dbReference type="Gene3D" id="3.40.190.150">
    <property type="entry name" value="Bordetella uptake gene, domain 1"/>
    <property type="match status" value="1"/>
</dbReference>
<comment type="caution">
    <text evidence="3">The sequence shown here is derived from an EMBL/GenBank/DDBJ whole genome shotgun (WGS) entry which is preliminary data.</text>
</comment>
<keyword evidence="2" id="KW-0732">Signal</keyword>
<reference evidence="3 4" key="1">
    <citation type="submission" date="2020-04" db="EMBL/GenBank/DDBJ databases">
        <title>Ramlibacter sp. G-1-2-2 isolated from soil.</title>
        <authorList>
            <person name="Dahal R.H."/>
        </authorList>
    </citation>
    <scope>NUCLEOTIDE SEQUENCE [LARGE SCALE GENOMIC DNA]</scope>
    <source>
        <strain evidence="3 4">G-1-2-2</strain>
    </source>
</reference>
<dbReference type="SUPFAM" id="SSF53850">
    <property type="entry name" value="Periplasmic binding protein-like II"/>
    <property type="match status" value="1"/>
</dbReference>
<dbReference type="InterPro" id="IPR042100">
    <property type="entry name" value="Bug_dom1"/>
</dbReference>
<dbReference type="PIRSF" id="PIRSF017082">
    <property type="entry name" value="YflP"/>
    <property type="match status" value="1"/>
</dbReference>
<accession>A0A848H9R1</accession>
<evidence type="ECO:0000256" key="1">
    <source>
        <dbReference type="ARBA" id="ARBA00006987"/>
    </source>
</evidence>
<sequence>MDQQRRQLLLGAVAGAALAAQPARAQGNWPARPITAVVPFAAGGAGNASLRILAELVGPRIGQTVVVENRPGAGGIPGTRYVAKSNDDHMLLLGSTSMTIAPWLNKDLGYDIATDLQPVSMISSQPEVFAVAADSPIKSLDDLMERARRGEVNAGNSGIGTLSHLTTELLNRRLKTRFVPVAYKGDAVLIPDVVSGTVALGVFNLPVAQPMIQSGRLRALAVTSAAPLASMPNVPLLRTLGNDFVISGWACVMAARNVPAAGVERLNGLLRQALAEPGVRDRFAALGLTPESGTPQQLREFVKAEMARWGDVIQSQGIKTE</sequence>
<evidence type="ECO:0000256" key="2">
    <source>
        <dbReference type="SAM" id="SignalP"/>
    </source>
</evidence>
<dbReference type="RefSeq" id="WP_169421511.1">
    <property type="nucleotide sequence ID" value="NZ_JABBFX010000003.1"/>
</dbReference>
<dbReference type="CDD" id="cd07012">
    <property type="entry name" value="PBP2_Bug_TTT"/>
    <property type="match status" value="1"/>
</dbReference>
<evidence type="ECO:0000313" key="4">
    <source>
        <dbReference type="Proteomes" id="UP000541185"/>
    </source>
</evidence>
<dbReference type="PROSITE" id="PS51318">
    <property type="entry name" value="TAT"/>
    <property type="match status" value="1"/>
</dbReference>
<dbReference type="Gene3D" id="3.40.190.10">
    <property type="entry name" value="Periplasmic binding protein-like II"/>
    <property type="match status" value="1"/>
</dbReference>
<feature type="signal peptide" evidence="2">
    <location>
        <begin position="1"/>
        <end position="25"/>
    </location>
</feature>
<gene>
    <name evidence="3" type="ORF">HHL11_26000</name>
</gene>
<feature type="chain" id="PRO_5032348196" evidence="2">
    <location>
        <begin position="26"/>
        <end position="321"/>
    </location>
</feature>
<dbReference type="AlphaFoldDB" id="A0A848H9R1"/>
<protein>
    <submittedName>
        <fullName evidence="3">Tripartite tricarboxylate transporter substrate binding protein</fullName>
    </submittedName>
</protein>
<proteinExistence type="inferred from homology"/>
<organism evidence="3 4">
    <name type="scientific">Ramlibacter agri</name>
    <dbReference type="NCBI Taxonomy" id="2728837"/>
    <lineage>
        <taxon>Bacteria</taxon>
        <taxon>Pseudomonadati</taxon>
        <taxon>Pseudomonadota</taxon>
        <taxon>Betaproteobacteria</taxon>
        <taxon>Burkholderiales</taxon>
        <taxon>Comamonadaceae</taxon>
        <taxon>Ramlibacter</taxon>
    </lineage>
</organism>
<dbReference type="PANTHER" id="PTHR42928">
    <property type="entry name" value="TRICARBOXYLATE-BINDING PROTEIN"/>
    <property type="match status" value="1"/>
</dbReference>
<evidence type="ECO:0000313" key="3">
    <source>
        <dbReference type="EMBL" id="NML47227.1"/>
    </source>
</evidence>